<comment type="caution">
    <text evidence="2">The sequence shown here is derived from an EMBL/GenBank/DDBJ whole genome shotgun (WGS) entry which is preliminary data.</text>
</comment>
<feature type="compositionally biased region" description="Basic and acidic residues" evidence="1">
    <location>
        <begin position="374"/>
        <end position="383"/>
    </location>
</feature>
<feature type="compositionally biased region" description="Pro residues" evidence="1">
    <location>
        <begin position="532"/>
        <end position="543"/>
    </location>
</feature>
<evidence type="ECO:0000313" key="3">
    <source>
        <dbReference type="Proteomes" id="UP000037035"/>
    </source>
</evidence>
<feature type="region of interest" description="Disordered" evidence="1">
    <location>
        <begin position="531"/>
        <end position="550"/>
    </location>
</feature>
<organism evidence="2 3">
    <name type="scientific">Puccinia sorghi</name>
    <dbReference type="NCBI Taxonomy" id="27349"/>
    <lineage>
        <taxon>Eukaryota</taxon>
        <taxon>Fungi</taxon>
        <taxon>Dikarya</taxon>
        <taxon>Basidiomycota</taxon>
        <taxon>Pucciniomycotina</taxon>
        <taxon>Pucciniomycetes</taxon>
        <taxon>Pucciniales</taxon>
        <taxon>Pucciniaceae</taxon>
        <taxon>Puccinia</taxon>
    </lineage>
</organism>
<accession>A0A0L6VEG6</accession>
<proteinExistence type="predicted"/>
<dbReference type="Proteomes" id="UP000037035">
    <property type="component" value="Unassembled WGS sequence"/>
</dbReference>
<reference evidence="2 3" key="1">
    <citation type="submission" date="2015-08" db="EMBL/GenBank/DDBJ databases">
        <title>Next Generation Sequencing and Analysis of the Genome of Puccinia sorghi L Schw, the Causal Agent of Maize Common Rust.</title>
        <authorList>
            <person name="Rochi L."/>
            <person name="Burguener G."/>
            <person name="Darino M."/>
            <person name="Turjanski A."/>
            <person name="Kreff E."/>
            <person name="Dieguez M.J."/>
            <person name="Sacco F."/>
        </authorList>
    </citation>
    <scope>NUCLEOTIDE SEQUENCE [LARGE SCALE GENOMIC DNA]</scope>
    <source>
        <strain evidence="2 3">RO10H11247</strain>
    </source>
</reference>
<evidence type="ECO:0000313" key="2">
    <source>
        <dbReference type="EMBL" id="KNZ58942.1"/>
    </source>
</evidence>
<feature type="region of interest" description="Disordered" evidence="1">
    <location>
        <begin position="399"/>
        <end position="419"/>
    </location>
</feature>
<gene>
    <name evidence="2" type="ORF">VP01_1829g7</name>
</gene>
<dbReference type="AlphaFoldDB" id="A0A0L6VEG6"/>
<feature type="region of interest" description="Disordered" evidence="1">
    <location>
        <begin position="321"/>
        <end position="346"/>
    </location>
</feature>
<feature type="compositionally biased region" description="Polar residues" evidence="1">
    <location>
        <begin position="249"/>
        <end position="282"/>
    </location>
</feature>
<feature type="compositionally biased region" description="Basic and acidic residues" evidence="1">
    <location>
        <begin position="69"/>
        <end position="79"/>
    </location>
</feature>
<feature type="region of interest" description="Disordered" evidence="1">
    <location>
        <begin position="152"/>
        <end position="301"/>
    </location>
</feature>
<feature type="compositionally biased region" description="Acidic residues" evidence="1">
    <location>
        <begin position="330"/>
        <end position="346"/>
    </location>
</feature>
<keyword evidence="3" id="KW-1185">Reference proteome</keyword>
<feature type="compositionally biased region" description="Low complexity" evidence="1">
    <location>
        <begin position="1"/>
        <end position="26"/>
    </location>
</feature>
<evidence type="ECO:0000256" key="1">
    <source>
        <dbReference type="SAM" id="MobiDB-lite"/>
    </source>
</evidence>
<protein>
    <submittedName>
        <fullName evidence="2">Uncharacterized protein</fullName>
    </submittedName>
</protein>
<feature type="compositionally biased region" description="Polar residues" evidence="1">
    <location>
        <begin position="194"/>
        <end position="216"/>
    </location>
</feature>
<sequence>MTSELPLPSSSSTQSTTTTPTTTTSKSQDEDGCLVYWDDHQHRHRLIEHVPASKRNSSLAGIPSPSKQASERDPKEPVHSLKLFSTHQKNSKALRLNKRRKNKAQTDLAGPIEPKSSLTSPSTPQPLPLQKQKALQELATRLSSRKIREWSVSHCAESATTPTTRATTPITSKSHNSSDTSAHKPKLSDLNLPNRVSNTTTTLEATDTHSRSSFNPHHSRLPPASNNQPSVTRTVISNIRQPAAKPIPNQLSADTPDSKHTIQSSLSGAKFTSATVKNVPSSSRHDALARNKCKSGQTGPEIETSTLTHTPGLVAHKKTCSEVAPKESIEPADEACDPWEEEEDDEFGSQLLELADLVEKEQKMSQEMSVVPNRRTEATSERPTKPVIAAHTAPWKLVENKKRPGPSTLGPGKQPSASTAMPLLPSKINIINHHHHSTALKGAPSGGGLKQSAIIYKSAVVSKAGLLAATCKPNTVRSNIPVVRNVMGGVKPTDGDTACWAKSSSSNPPPPQKLSYSDALLCKPPSIRFLPQKPPVPIPPRKNPLPSHRDLDLDDLFLGIDGNELDWDPDDQ</sequence>
<feature type="compositionally biased region" description="Low complexity" evidence="1">
    <location>
        <begin position="159"/>
        <end position="171"/>
    </location>
</feature>
<dbReference type="EMBL" id="LAVV01006647">
    <property type="protein sequence ID" value="KNZ58942.1"/>
    <property type="molecule type" value="Genomic_DNA"/>
</dbReference>
<dbReference type="VEuPathDB" id="FungiDB:VP01_1829g7"/>
<feature type="compositionally biased region" description="Polar residues" evidence="1">
    <location>
        <begin position="224"/>
        <end position="240"/>
    </location>
</feature>
<dbReference type="OrthoDB" id="2502634at2759"/>
<feature type="compositionally biased region" description="Basic residues" evidence="1">
    <location>
        <begin position="89"/>
        <end position="103"/>
    </location>
</feature>
<feature type="region of interest" description="Disordered" evidence="1">
    <location>
        <begin position="364"/>
        <end position="383"/>
    </location>
</feature>
<feature type="compositionally biased region" description="Low complexity" evidence="1">
    <location>
        <begin position="113"/>
        <end position="130"/>
    </location>
</feature>
<feature type="region of interest" description="Disordered" evidence="1">
    <location>
        <begin position="1"/>
        <end position="130"/>
    </location>
</feature>
<name>A0A0L6VEG6_9BASI</name>